<name>A0A919JWV7_9ACTN</name>
<dbReference type="EMBL" id="BOMV01000021">
    <property type="protein sequence ID" value="GIE94952.1"/>
    <property type="molecule type" value="Genomic_DNA"/>
</dbReference>
<evidence type="ECO:0000256" key="1">
    <source>
        <dbReference type="SAM" id="Phobius"/>
    </source>
</evidence>
<gene>
    <name evidence="2" type="ORF">Ari01nite_24170</name>
</gene>
<keyword evidence="1" id="KW-0812">Transmembrane</keyword>
<evidence type="ECO:0008006" key="4">
    <source>
        <dbReference type="Google" id="ProtNLM"/>
    </source>
</evidence>
<keyword evidence="1" id="KW-1133">Transmembrane helix</keyword>
<dbReference type="AlphaFoldDB" id="A0A919JWV7"/>
<proteinExistence type="predicted"/>
<sequence length="151" mass="15388">MTVIEEDTALAEELAAAAPMRWWNRTTVALSAIVLLVGGFVGGLEVQQRWGSTEAAAETPTRGPGRYFAGAPTTTTAATGTTGTVKLVNGTTIYVETENGEVVTVKTDGKTTVATASKGKLADVKAGQSITVLGATGTDGIVTATSVTARK</sequence>
<dbReference type="RefSeq" id="WP_203781252.1">
    <property type="nucleotide sequence ID" value="NZ_BOMV01000021.1"/>
</dbReference>
<evidence type="ECO:0000313" key="2">
    <source>
        <dbReference type="EMBL" id="GIE94952.1"/>
    </source>
</evidence>
<evidence type="ECO:0000313" key="3">
    <source>
        <dbReference type="Proteomes" id="UP000636960"/>
    </source>
</evidence>
<keyword evidence="3" id="KW-1185">Reference proteome</keyword>
<dbReference type="Proteomes" id="UP000636960">
    <property type="component" value="Unassembled WGS sequence"/>
</dbReference>
<comment type="caution">
    <text evidence="2">The sequence shown here is derived from an EMBL/GenBank/DDBJ whole genome shotgun (WGS) entry which is preliminary data.</text>
</comment>
<feature type="transmembrane region" description="Helical" evidence="1">
    <location>
        <begin position="22"/>
        <end position="44"/>
    </location>
</feature>
<keyword evidence="1" id="KW-0472">Membrane</keyword>
<accession>A0A919JWV7</accession>
<protein>
    <recommendedName>
        <fullName evidence="4">DUF5666 domain-containing protein</fullName>
    </recommendedName>
</protein>
<reference evidence="2" key="1">
    <citation type="submission" date="2021-01" db="EMBL/GenBank/DDBJ databases">
        <title>Whole genome shotgun sequence of Actinoplanes rishiriensis NBRC 108556.</title>
        <authorList>
            <person name="Komaki H."/>
            <person name="Tamura T."/>
        </authorList>
    </citation>
    <scope>NUCLEOTIDE SEQUENCE</scope>
    <source>
        <strain evidence="2">NBRC 108556</strain>
    </source>
</reference>
<organism evidence="2 3">
    <name type="scientific">Paractinoplanes rishiriensis</name>
    <dbReference type="NCBI Taxonomy" id="1050105"/>
    <lineage>
        <taxon>Bacteria</taxon>
        <taxon>Bacillati</taxon>
        <taxon>Actinomycetota</taxon>
        <taxon>Actinomycetes</taxon>
        <taxon>Micromonosporales</taxon>
        <taxon>Micromonosporaceae</taxon>
        <taxon>Paractinoplanes</taxon>
    </lineage>
</organism>